<keyword evidence="1" id="KW-0472">Membrane</keyword>
<dbReference type="EMBL" id="CP002326">
    <property type="protein sequence ID" value="ADQ41031.1"/>
    <property type="molecule type" value="Genomic_DNA"/>
</dbReference>
<dbReference type="Proteomes" id="UP000009256">
    <property type="component" value="Chromosome"/>
</dbReference>
<keyword evidence="1" id="KW-0812">Transmembrane</keyword>
<reference evidence="2 3" key="2">
    <citation type="journal article" date="2011" name="J. Bacteriol.">
        <title>Complete genome sequences for the anaerobic, extremely thermophilic plant biomass-degrading bacteria Caldicellulosiruptor hydrothermalis, Caldicellulosiruptor kristjanssonii, Caldicellulosiruptor kronotskyensis, Caldicellulosiruptor owensenis, and Caldicellulosiruptor lactoaceticus.</title>
        <authorList>
            <person name="Blumer-Schuette S.E."/>
            <person name="Ozdemir I."/>
            <person name="Mistry D."/>
            <person name="Lucas S."/>
            <person name="Lapidus A."/>
            <person name="Cheng J.F."/>
            <person name="Goodwin L.A."/>
            <person name="Pitluck S."/>
            <person name="Land M.L."/>
            <person name="Hauser L.J."/>
            <person name="Woyke T."/>
            <person name="Mikhailova N."/>
            <person name="Pati A."/>
            <person name="Kyrpides N.C."/>
            <person name="Ivanova N."/>
            <person name="Detter J.C."/>
            <person name="Walston-Davenport K."/>
            <person name="Han S."/>
            <person name="Adams M.W."/>
            <person name="Kelly R.M."/>
        </authorList>
    </citation>
    <scope>NUCLEOTIDE SEQUENCE [LARGE SCALE GENOMIC DNA]</scope>
    <source>
        <strain evidence="3">ATCC 700853 / DSM 12137 / I77R1B</strain>
    </source>
</reference>
<keyword evidence="3" id="KW-1185">Reference proteome</keyword>
<evidence type="ECO:0000313" key="2">
    <source>
        <dbReference type="EMBL" id="ADQ41031.1"/>
    </source>
</evidence>
<dbReference type="AlphaFoldDB" id="E4S9N8"/>
<organism evidence="2 3">
    <name type="scientific">Caldicellulosiruptor acetigenus (strain ATCC 700853 / DSM 12137 / I77R1B)</name>
    <name type="common">Caldicellulosiruptor kristjanssonii</name>
    <dbReference type="NCBI Taxonomy" id="632335"/>
    <lineage>
        <taxon>Bacteria</taxon>
        <taxon>Bacillati</taxon>
        <taxon>Bacillota</taxon>
        <taxon>Bacillota incertae sedis</taxon>
        <taxon>Caldicellulosiruptorales</taxon>
        <taxon>Caldicellulosiruptoraceae</taxon>
        <taxon>Caldicellulosiruptor</taxon>
    </lineage>
</organism>
<keyword evidence="1" id="KW-1133">Transmembrane helix</keyword>
<accession>E4S9N8</accession>
<reference key="1">
    <citation type="submission" date="2010-11" db="EMBL/GenBank/DDBJ databases">
        <title>Complete sequence of chromosome of Caldicellulosiruptor kristjanssonii 177R1B.</title>
        <authorList>
            <consortium name="US DOE Joint Genome Institute"/>
            <person name="Lucas S."/>
            <person name="Copeland A."/>
            <person name="Lapidus A."/>
            <person name="Cheng J.-F."/>
            <person name="Bruce D."/>
            <person name="Goodwin L."/>
            <person name="Pitluck S."/>
            <person name="Davenport K."/>
            <person name="Detter J.C."/>
            <person name="Han C."/>
            <person name="Tapia R."/>
            <person name="Land M."/>
            <person name="Hauser L."/>
            <person name="Jeffries C."/>
            <person name="Kyrpides N."/>
            <person name="Ivanova N."/>
            <person name="Mikhailova N."/>
            <person name="Blumer-Schuette S.E."/>
            <person name="Kelly R.M."/>
            <person name="Woyke T."/>
        </authorList>
    </citation>
    <scope>NUCLEOTIDE SEQUENCE</scope>
    <source>
        <strain>177R1B</strain>
    </source>
</reference>
<proteinExistence type="predicted"/>
<feature type="transmembrane region" description="Helical" evidence="1">
    <location>
        <begin position="34"/>
        <end position="64"/>
    </location>
</feature>
<dbReference type="KEGG" id="cki:Calkr_1538"/>
<sequence>MILILLLYFLTLLAFLPAYYFAKCKGFILSIQHSLFLSLAAMTNTIFLIAAIINIAILLVLFLIRYLAVTRKQRGSLS</sequence>
<name>E4S9N8_CALA7</name>
<evidence type="ECO:0000313" key="3">
    <source>
        <dbReference type="Proteomes" id="UP000009256"/>
    </source>
</evidence>
<gene>
    <name evidence="2" type="ordered locus">Calkr_1538</name>
</gene>
<dbReference type="STRING" id="632335.Calkr_1538"/>
<dbReference type="HOGENOM" id="CLU_2615329_0_0_9"/>
<evidence type="ECO:0000256" key="1">
    <source>
        <dbReference type="SAM" id="Phobius"/>
    </source>
</evidence>
<protein>
    <submittedName>
        <fullName evidence="2">Uncharacterized protein</fullName>
    </submittedName>
</protein>